<sequence>MQNILNNQNQVIAELQAERTTIKPPTSSFANDIKRQFLKLLLKFYKEVNPRKPILSFDGSNYIEWETAIDRALQHAFVLKTSFLNNEKDQFAGLDLLKGKAVAALMCSTIDDTLLSIKILKFASVWWTNFASPCKSSSQN</sequence>
<proteinExistence type="predicted"/>
<organism evidence="1 2">
    <name type="scientific">Puccinia sorghi</name>
    <dbReference type="NCBI Taxonomy" id="27349"/>
    <lineage>
        <taxon>Eukaryota</taxon>
        <taxon>Fungi</taxon>
        <taxon>Dikarya</taxon>
        <taxon>Basidiomycota</taxon>
        <taxon>Pucciniomycotina</taxon>
        <taxon>Pucciniomycetes</taxon>
        <taxon>Pucciniales</taxon>
        <taxon>Pucciniaceae</taxon>
        <taxon>Puccinia</taxon>
    </lineage>
</organism>
<accession>A0A0L6USK7</accession>
<evidence type="ECO:0000313" key="1">
    <source>
        <dbReference type="EMBL" id="KNZ51528.1"/>
    </source>
</evidence>
<dbReference type="VEuPathDB" id="FungiDB:VP01_3915g1"/>
<evidence type="ECO:0000313" key="2">
    <source>
        <dbReference type="Proteomes" id="UP000037035"/>
    </source>
</evidence>
<dbReference type="Proteomes" id="UP000037035">
    <property type="component" value="Unassembled WGS sequence"/>
</dbReference>
<comment type="caution">
    <text evidence="1">The sequence shown here is derived from an EMBL/GenBank/DDBJ whole genome shotgun (WGS) entry which is preliminary data.</text>
</comment>
<dbReference type="AlphaFoldDB" id="A0A0L6USK7"/>
<name>A0A0L6USK7_9BASI</name>
<keyword evidence="2" id="KW-1185">Reference proteome</keyword>
<gene>
    <name evidence="1" type="ORF">VP01_3915g1</name>
</gene>
<reference evidence="1 2" key="1">
    <citation type="submission" date="2015-08" db="EMBL/GenBank/DDBJ databases">
        <title>Next Generation Sequencing and Analysis of the Genome of Puccinia sorghi L Schw, the Causal Agent of Maize Common Rust.</title>
        <authorList>
            <person name="Rochi L."/>
            <person name="Burguener G."/>
            <person name="Darino M."/>
            <person name="Turjanski A."/>
            <person name="Kreff E."/>
            <person name="Dieguez M.J."/>
            <person name="Sacco F."/>
        </authorList>
    </citation>
    <scope>NUCLEOTIDE SEQUENCE [LARGE SCALE GENOMIC DNA]</scope>
    <source>
        <strain evidence="1 2">RO10H11247</strain>
    </source>
</reference>
<protein>
    <submittedName>
        <fullName evidence="1">Uncharacterized protein</fullName>
    </submittedName>
</protein>
<dbReference type="OrthoDB" id="2518918at2759"/>
<dbReference type="EMBL" id="LAVV01008963">
    <property type="protein sequence ID" value="KNZ51528.1"/>
    <property type="molecule type" value="Genomic_DNA"/>
</dbReference>